<comment type="caution">
    <text evidence="2">The sequence shown here is derived from an EMBL/GenBank/DDBJ whole genome shotgun (WGS) entry which is preliminary data.</text>
</comment>
<reference evidence="2" key="1">
    <citation type="submission" date="2020-07" db="EMBL/GenBank/DDBJ databases">
        <title>Genome sequence and genetic diversity analysis of an under-domesticated orphan crop, white fonio (Digitaria exilis).</title>
        <authorList>
            <person name="Bennetzen J.L."/>
            <person name="Chen S."/>
            <person name="Ma X."/>
            <person name="Wang X."/>
            <person name="Yssel A.E.J."/>
            <person name="Chaluvadi S.R."/>
            <person name="Johnson M."/>
            <person name="Gangashetty P."/>
            <person name="Hamidou F."/>
            <person name="Sanogo M.D."/>
            <person name="Zwaenepoel A."/>
            <person name="Wallace J."/>
            <person name="Van De Peer Y."/>
            <person name="Van Deynze A."/>
        </authorList>
    </citation>
    <scope>NUCLEOTIDE SEQUENCE</scope>
    <source>
        <tissue evidence="2">Leaves</tissue>
    </source>
</reference>
<gene>
    <name evidence="2" type="ORF">HU200_009192</name>
</gene>
<dbReference type="AlphaFoldDB" id="A0A835FME6"/>
<protein>
    <submittedName>
        <fullName evidence="2">Uncharacterized protein</fullName>
    </submittedName>
</protein>
<organism evidence="2 3">
    <name type="scientific">Digitaria exilis</name>
    <dbReference type="NCBI Taxonomy" id="1010633"/>
    <lineage>
        <taxon>Eukaryota</taxon>
        <taxon>Viridiplantae</taxon>
        <taxon>Streptophyta</taxon>
        <taxon>Embryophyta</taxon>
        <taxon>Tracheophyta</taxon>
        <taxon>Spermatophyta</taxon>
        <taxon>Magnoliopsida</taxon>
        <taxon>Liliopsida</taxon>
        <taxon>Poales</taxon>
        <taxon>Poaceae</taxon>
        <taxon>PACMAD clade</taxon>
        <taxon>Panicoideae</taxon>
        <taxon>Panicodae</taxon>
        <taxon>Paniceae</taxon>
        <taxon>Anthephorinae</taxon>
        <taxon>Digitaria</taxon>
    </lineage>
</organism>
<accession>A0A835FME6</accession>
<proteinExistence type="predicted"/>
<name>A0A835FME6_9POAL</name>
<evidence type="ECO:0000256" key="1">
    <source>
        <dbReference type="SAM" id="MobiDB-lite"/>
    </source>
</evidence>
<feature type="region of interest" description="Disordered" evidence="1">
    <location>
        <begin position="97"/>
        <end position="118"/>
    </location>
</feature>
<evidence type="ECO:0000313" key="2">
    <source>
        <dbReference type="EMBL" id="KAF8762664.1"/>
    </source>
</evidence>
<feature type="region of interest" description="Disordered" evidence="1">
    <location>
        <begin position="1"/>
        <end position="29"/>
    </location>
</feature>
<feature type="compositionally biased region" description="Polar residues" evidence="1">
    <location>
        <begin position="10"/>
        <end position="26"/>
    </location>
</feature>
<sequence length="198" mass="21969">MANRGRTIGTARSSSPSPLLTATINMPPNRAIGRDASVHRRAPPKVHAMQPQVAVVRHDEQVRRHERPPAPRKKIGGGPHVLGGDGRLRLPHHIHDVSQRARPQRPSGGHRRRGHGGVPVVAGGEPQLGNAPDVADDRQARLLVRRELLQRRRANAPEYRHLALIAARSLSHLVLQRKPDASHMCATIKFHTYDRLHE</sequence>
<dbReference type="EMBL" id="JACEFO010000618">
    <property type="protein sequence ID" value="KAF8762664.1"/>
    <property type="molecule type" value="Genomic_DNA"/>
</dbReference>
<keyword evidence="3" id="KW-1185">Reference proteome</keyword>
<feature type="region of interest" description="Disordered" evidence="1">
    <location>
        <begin position="58"/>
        <end position="80"/>
    </location>
</feature>
<feature type="compositionally biased region" description="Basic and acidic residues" evidence="1">
    <location>
        <begin position="58"/>
        <end position="69"/>
    </location>
</feature>
<dbReference type="Proteomes" id="UP000636709">
    <property type="component" value="Unassembled WGS sequence"/>
</dbReference>
<evidence type="ECO:0000313" key="3">
    <source>
        <dbReference type="Proteomes" id="UP000636709"/>
    </source>
</evidence>